<keyword evidence="1" id="KW-0472">Membrane</keyword>
<protein>
    <submittedName>
        <fullName evidence="2">Uncharacterized protein</fullName>
    </submittedName>
</protein>
<dbReference type="RefSeq" id="WP_218392506.1">
    <property type="nucleotide sequence ID" value="NZ_JAHUZE010000002.1"/>
</dbReference>
<dbReference type="EMBL" id="JAHUZE010000002">
    <property type="protein sequence ID" value="MBV7379371.1"/>
    <property type="molecule type" value="Genomic_DNA"/>
</dbReference>
<keyword evidence="1" id="KW-1133">Transmembrane helix</keyword>
<feature type="transmembrane region" description="Helical" evidence="1">
    <location>
        <begin position="104"/>
        <end position="123"/>
    </location>
</feature>
<reference evidence="2 3" key="1">
    <citation type="submission" date="2021-05" db="EMBL/GenBank/DDBJ databases">
        <title>Culturable bacteria isolated from Daya Bay.</title>
        <authorList>
            <person name="Zheng W."/>
            <person name="Yu S."/>
            <person name="Huang Y."/>
        </authorList>
    </citation>
    <scope>NUCLEOTIDE SEQUENCE [LARGE SCALE GENOMIC DNA]</scope>
    <source>
        <strain evidence="2 3">DP4N28-5</strain>
    </source>
</reference>
<organism evidence="2 3">
    <name type="scientific">Maritimibacter dapengensis</name>
    <dbReference type="NCBI Taxonomy" id="2836868"/>
    <lineage>
        <taxon>Bacteria</taxon>
        <taxon>Pseudomonadati</taxon>
        <taxon>Pseudomonadota</taxon>
        <taxon>Alphaproteobacteria</taxon>
        <taxon>Rhodobacterales</taxon>
        <taxon>Roseobacteraceae</taxon>
        <taxon>Maritimibacter</taxon>
    </lineage>
</organism>
<evidence type="ECO:0000256" key="1">
    <source>
        <dbReference type="SAM" id="Phobius"/>
    </source>
</evidence>
<keyword evidence="3" id="KW-1185">Reference proteome</keyword>
<evidence type="ECO:0000313" key="3">
    <source>
        <dbReference type="Proteomes" id="UP000756530"/>
    </source>
</evidence>
<comment type="caution">
    <text evidence="2">The sequence shown here is derived from an EMBL/GenBank/DDBJ whole genome shotgun (WGS) entry which is preliminary data.</text>
</comment>
<dbReference type="Proteomes" id="UP000756530">
    <property type="component" value="Unassembled WGS sequence"/>
</dbReference>
<proteinExistence type="predicted"/>
<name>A0ABS6T295_9RHOB</name>
<gene>
    <name evidence="2" type="ORF">KJP28_10570</name>
</gene>
<feature type="transmembrane region" description="Helical" evidence="1">
    <location>
        <begin position="6"/>
        <end position="31"/>
    </location>
</feature>
<evidence type="ECO:0000313" key="2">
    <source>
        <dbReference type="EMBL" id="MBV7379371.1"/>
    </source>
</evidence>
<accession>A0ABS6T295</accession>
<keyword evidence="1" id="KW-0812">Transmembrane</keyword>
<feature type="transmembrane region" description="Helical" evidence="1">
    <location>
        <begin position="79"/>
        <end position="97"/>
    </location>
</feature>
<sequence>MPGIDLIAILAGAGVMLGGSIVGGLIYGIGLAADMGSDEETPESPVLSRSTITQLVILSVLCAALGGAVTGQMASNAPVTNALGVGILALALSFIPVRDLSRRVSILTGLASIPAAALGALLVT</sequence>